<keyword evidence="5 6" id="KW-0472">Membrane</keyword>
<evidence type="ECO:0000256" key="5">
    <source>
        <dbReference type="ARBA" id="ARBA00023136"/>
    </source>
</evidence>
<organism evidence="8 9">
    <name type="scientific">Aspergillus udagawae</name>
    <dbReference type="NCBI Taxonomy" id="91492"/>
    <lineage>
        <taxon>Eukaryota</taxon>
        <taxon>Fungi</taxon>
        <taxon>Dikarya</taxon>
        <taxon>Ascomycota</taxon>
        <taxon>Pezizomycotina</taxon>
        <taxon>Eurotiomycetes</taxon>
        <taxon>Eurotiomycetidae</taxon>
        <taxon>Eurotiales</taxon>
        <taxon>Aspergillaceae</taxon>
        <taxon>Aspergillus</taxon>
        <taxon>Aspergillus subgen. Fumigati</taxon>
    </lineage>
</organism>
<evidence type="ECO:0000256" key="4">
    <source>
        <dbReference type="ARBA" id="ARBA00022989"/>
    </source>
</evidence>
<evidence type="ECO:0000259" key="7">
    <source>
        <dbReference type="PROSITE" id="PS50850"/>
    </source>
</evidence>
<dbReference type="AlphaFoldDB" id="A0A8E0V3F6"/>
<dbReference type="GeneID" id="66997533"/>
<dbReference type="Proteomes" id="UP000036893">
    <property type="component" value="Unassembled WGS sequence"/>
</dbReference>
<reference evidence="8" key="2">
    <citation type="submission" date="2021-01" db="EMBL/GenBank/DDBJ databases">
        <title>Pan-genome distribution and transcriptional activeness of fungal secondary metabolism genes in Aspergillus section Fumigati.</title>
        <authorList>
            <person name="Takahashi H."/>
            <person name="Umemura M."/>
            <person name="Ninomiya A."/>
            <person name="Kusuya Y."/>
            <person name="Urayama S."/>
            <person name="Shimizu M."/>
            <person name="Watanabe A."/>
            <person name="Kamei K."/>
            <person name="Yaguchi T."/>
            <person name="Hagiwara D."/>
        </authorList>
    </citation>
    <scope>NUCLEOTIDE SEQUENCE</scope>
    <source>
        <strain evidence="8">IFM 46973</strain>
    </source>
</reference>
<keyword evidence="2" id="KW-0813">Transport</keyword>
<dbReference type="GO" id="GO:0022857">
    <property type="term" value="F:transmembrane transporter activity"/>
    <property type="evidence" value="ECO:0007669"/>
    <property type="project" value="InterPro"/>
</dbReference>
<dbReference type="InterPro" id="IPR020846">
    <property type="entry name" value="MFS_dom"/>
</dbReference>
<dbReference type="Pfam" id="PF00083">
    <property type="entry name" value="Sugar_tr"/>
    <property type="match status" value="1"/>
</dbReference>
<dbReference type="PANTHER" id="PTHR48020">
    <property type="entry name" value="PROTON MYO-INOSITOL COTRANSPORTER"/>
    <property type="match status" value="1"/>
</dbReference>
<dbReference type="InterPro" id="IPR005828">
    <property type="entry name" value="MFS_sugar_transport-like"/>
</dbReference>
<evidence type="ECO:0000313" key="8">
    <source>
        <dbReference type="EMBL" id="GIC93568.1"/>
    </source>
</evidence>
<evidence type="ECO:0000313" key="9">
    <source>
        <dbReference type="Proteomes" id="UP000036893"/>
    </source>
</evidence>
<protein>
    <recommendedName>
        <fullName evidence="7">Major facilitator superfamily (MFS) profile domain-containing protein</fullName>
    </recommendedName>
</protein>
<keyword evidence="3 6" id="KW-0812">Transmembrane</keyword>
<dbReference type="SUPFAM" id="SSF103473">
    <property type="entry name" value="MFS general substrate transporter"/>
    <property type="match status" value="1"/>
</dbReference>
<evidence type="ECO:0000256" key="1">
    <source>
        <dbReference type="ARBA" id="ARBA00004141"/>
    </source>
</evidence>
<feature type="transmembrane region" description="Helical" evidence="6">
    <location>
        <begin position="308"/>
        <end position="326"/>
    </location>
</feature>
<name>A0A8E0V3F6_9EURO</name>
<gene>
    <name evidence="8" type="ORF">Aud_010056</name>
</gene>
<keyword evidence="4 6" id="KW-1133">Transmembrane helix</keyword>
<dbReference type="EMBL" id="BBXM02000008">
    <property type="protein sequence ID" value="GIC93568.1"/>
    <property type="molecule type" value="Genomic_DNA"/>
</dbReference>
<dbReference type="InterPro" id="IPR036259">
    <property type="entry name" value="MFS_trans_sf"/>
</dbReference>
<feature type="transmembrane region" description="Helical" evidence="6">
    <location>
        <begin position="274"/>
        <end position="296"/>
    </location>
</feature>
<proteinExistence type="predicted"/>
<evidence type="ECO:0000256" key="2">
    <source>
        <dbReference type="ARBA" id="ARBA00022448"/>
    </source>
</evidence>
<dbReference type="PANTHER" id="PTHR48020:SF25">
    <property type="entry name" value="SUGAR TRANSPORTER, PUTATIVE (AFU_ORTHOLOGUE AFUA_7G05830)-RELATED"/>
    <property type="match status" value="1"/>
</dbReference>
<dbReference type="PROSITE" id="PS50850">
    <property type="entry name" value="MFS"/>
    <property type="match status" value="1"/>
</dbReference>
<sequence>MTGPGDSDIFGDDAHEQRVEDIEHAPERTNTFLPQRRYLTAAERARRNLNAKLANPLAGYSHEELRSQGIKFAIEHHMGDETDIRAFELGALLAQEPEKFDSFRNLLTEEEFEILHLEFTHRWSQPWSMYLVIALCSLSAAVQGMDETVVNGAQIFYKTQFGIDDETSRSRWLLGLVNAAPYLCCAVLGCWLAVPFNAWFGRRGTIFITCCISAIACLWQGFVNTWSFKEGDLVAWLSVGEEAMVGRETKSATVPIYAAKTAPPAICGVLVMQWQMWTAFSIMLGYAADLAFFEVLDPPNIVGLNWRLMMASAMFPAIVVCFFVFSCPESPRWYMSQNRYYKMSHSGWS</sequence>
<dbReference type="Gene3D" id="1.20.1250.20">
    <property type="entry name" value="MFS general substrate transporter like domains"/>
    <property type="match status" value="1"/>
</dbReference>
<dbReference type="GO" id="GO:0016020">
    <property type="term" value="C:membrane"/>
    <property type="evidence" value="ECO:0007669"/>
    <property type="project" value="UniProtKB-SubCell"/>
</dbReference>
<feature type="transmembrane region" description="Helical" evidence="6">
    <location>
        <begin position="172"/>
        <end position="194"/>
    </location>
</feature>
<feature type="domain" description="Major facilitator superfamily (MFS) profile" evidence="7">
    <location>
        <begin position="132"/>
        <end position="349"/>
    </location>
</feature>
<comment type="subcellular location">
    <subcellularLocation>
        <location evidence="1">Membrane</location>
        <topology evidence="1">Multi-pass membrane protein</topology>
    </subcellularLocation>
</comment>
<evidence type="ECO:0000256" key="6">
    <source>
        <dbReference type="SAM" id="Phobius"/>
    </source>
</evidence>
<comment type="caution">
    <text evidence="8">The sequence shown here is derived from an EMBL/GenBank/DDBJ whole genome shotgun (WGS) entry which is preliminary data.</text>
</comment>
<evidence type="ECO:0000256" key="3">
    <source>
        <dbReference type="ARBA" id="ARBA00022692"/>
    </source>
</evidence>
<dbReference type="InterPro" id="IPR050814">
    <property type="entry name" value="Myo-inositol_Transporter"/>
</dbReference>
<dbReference type="RefSeq" id="XP_043150834.1">
    <property type="nucleotide sequence ID" value="XM_043294899.1"/>
</dbReference>
<accession>A0A8E0V3F6</accession>
<reference evidence="8" key="1">
    <citation type="journal article" date="2015" name="Genome Announc.">
        <title>Draft Genome Sequence of the Pathogenic Filamentous Fungus Aspergillus udagawae Strain IFM 46973T.</title>
        <authorList>
            <person name="Kusuya Y."/>
            <person name="Takahashi-Nakaguchi A."/>
            <person name="Takahashi H."/>
            <person name="Yaguchi T."/>
        </authorList>
    </citation>
    <scope>NUCLEOTIDE SEQUENCE</scope>
    <source>
        <strain evidence="8">IFM 46973</strain>
    </source>
</reference>
<feature type="transmembrane region" description="Helical" evidence="6">
    <location>
        <begin position="206"/>
        <end position="223"/>
    </location>
</feature>